<evidence type="ECO:0000313" key="1">
    <source>
        <dbReference type="EMBL" id="EWC92571.1"/>
    </source>
</evidence>
<dbReference type="Gene3D" id="3.40.30.40">
    <property type="entry name" value="Perfringolysin"/>
    <property type="match status" value="1"/>
</dbReference>
<dbReference type="Gene3D" id="3.30.1040.20">
    <property type="match status" value="1"/>
</dbReference>
<gene>
    <name evidence="1" type="ORF">HMPREF0636_1595</name>
</gene>
<dbReference type="PROSITE" id="PS51257">
    <property type="entry name" value="PROKAR_LIPOPROTEIN"/>
    <property type="match status" value="1"/>
</dbReference>
<sequence length="602" mass="66956">MKQNLLALVAFVGLGLFASCKQKDVDPNKGGSNDPQNIREVAALLQSAGKLPEGAKPKTELTKCDTLKKESAGIQKLEYTGENRDCDKVSTEEHYDYIGRSEEFAILDPWASILWPGCLIQGASIRGDNVPTAIPIVSKRKPGKILLQIVSGADSRLTGKDQEGSWSEPVKTMNESSVLQAQNNLLRRWRESGIPASTSYSMEVVHSLKETAIATGLDIDKFFGKIQAAFRTDFSERKSYVLVKLYQRFYTLSYEDPEGFKGVFTDNIQRSDLAPYTGSGNPICYISSVSYGRIYYLLYESSEKSDVLMTSLKTSFASINIDGSIKKNEVVSNSRVHLIQRGGDAQLGLEGAINPNKVADFIIKGAIPSEKNVGAPISFTVKHLYDASLVRMSNTTSYSYRKTQFIPKSKYNTVTVLLRDISVHASAKGKYQISNNAHVRLVDAKVEYVAKTKPKTRPAQREFSLMPDGKQLLYGLRSLTFINVYKAQSNDCGFAEDDRNDRVLLRVKLAIRPEAYHNGVLGTGLGGSRTGESEQFVEFIQELEYETKEGWEAVAPSSPYSYNAFQSISRSLDLTDLQLNVSVNYSVYVDNTRLRPQSRNRK</sequence>
<name>Z4WSP4_9PORP</name>
<dbReference type="InterPro" id="IPR001869">
    <property type="entry name" value="Thiol_cytolysin"/>
</dbReference>
<dbReference type="EMBL" id="JDFF01000012">
    <property type="protein sequence ID" value="EWC92571.1"/>
    <property type="molecule type" value="Genomic_DNA"/>
</dbReference>
<dbReference type="InterPro" id="IPR036359">
    <property type="entry name" value="Thiol_cytolysin_sf"/>
</dbReference>
<dbReference type="GO" id="GO:0015485">
    <property type="term" value="F:cholesterol binding"/>
    <property type="evidence" value="ECO:0007669"/>
    <property type="project" value="InterPro"/>
</dbReference>
<evidence type="ECO:0000313" key="2">
    <source>
        <dbReference type="Proteomes" id="UP000023482"/>
    </source>
</evidence>
<dbReference type="RefSeq" id="WP_044168604.1">
    <property type="nucleotide sequence ID" value="NZ_JDFF01000012.1"/>
</dbReference>
<dbReference type="AlphaFoldDB" id="Z4WSP4"/>
<comment type="caution">
    <text evidence="1">The sequence shown here is derived from an EMBL/GenBank/DDBJ whole genome shotgun (WGS) entry which is preliminary data.</text>
</comment>
<proteinExistence type="predicted"/>
<dbReference type="Proteomes" id="UP000023482">
    <property type="component" value="Unassembled WGS sequence"/>
</dbReference>
<organism evidence="1 2">
    <name type="scientific">Porphyromonas catoniae ATCC 51270</name>
    <dbReference type="NCBI Taxonomy" id="887901"/>
    <lineage>
        <taxon>Bacteria</taxon>
        <taxon>Pseudomonadati</taxon>
        <taxon>Bacteroidota</taxon>
        <taxon>Bacteroidia</taxon>
        <taxon>Bacteroidales</taxon>
        <taxon>Porphyromonadaceae</taxon>
        <taxon>Porphyromonas</taxon>
    </lineage>
</organism>
<dbReference type="Pfam" id="PF01289">
    <property type="entry name" value="Thiol_cytolysin"/>
    <property type="match status" value="1"/>
</dbReference>
<reference evidence="1 2" key="1">
    <citation type="submission" date="2014-01" db="EMBL/GenBank/DDBJ databases">
        <authorList>
            <person name="Durkin A.S."/>
            <person name="McCorrison J."/>
            <person name="Torralba M."/>
            <person name="Gillis M."/>
            <person name="Haft D.H."/>
            <person name="Methe B."/>
            <person name="Sutton G."/>
            <person name="Nelson K.E."/>
        </authorList>
    </citation>
    <scope>NUCLEOTIDE SEQUENCE [LARGE SCALE GENOMIC DNA]</scope>
    <source>
        <strain evidence="1 2">ATCC 51270</strain>
    </source>
</reference>
<protein>
    <submittedName>
        <fullName evidence="1">Thiol-activated cytolysin</fullName>
    </submittedName>
</protein>
<dbReference type="Gene3D" id="3.90.840.10">
    <property type="entry name" value="Thiol-activated cytolysin superfamily/Thiol-activated cytolysin, alpha-beta domain"/>
    <property type="match status" value="1"/>
</dbReference>
<dbReference type="PATRIC" id="fig|887901.3.peg.787"/>
<dbReference type="InterPro" id="IPR036363">
    <property type="entry name" value="Thiol_cytolysin_ab_sf"/>
</dbReference>
<dbReference type="PRINTS" id="PR01400">
    <property type="entry name" value="TACYTOLYSIN"/>
</dbReference>
<dbReference type="OrthoDB" id="662759at2"/>
<accession>Z4WSP4</accession>
<keyword evidence="2" id="KW-1185">Reference proteome</keyword>
<dbReference type="SUPFAM" id="SSF56978">
    <property type="entry name" value="Perfringolysin"/>
    <property type="match status" value="1"/>
</dbReference>